<dbReference type="Proteomes" id="UP000015241">
    <property type="component" value="Unassembled WGS sequence"/>
</dbReference>
<accession>S8E273</accession>
<gene>
    <name evidence="1" type="ORF">FOMPIDRAFT_1125534</name>
</gene>
<evidence type="ECO:0000313" key="1">
    <source>
        <dbReference type="EMBL" id="EPS98882.1"/>
    </source>
</evidence>
<evidence type="ECO:0000313" key="2">
    <source>
        <dbReference type="Proteomes" id="UP000015241"/>
    </source>
</evidence>
<sequence length="516" mass="58197">MATAHSLASVPQEILEHIAYFTATTSFLGPPSPLIPLLSTSRRIHDALAFDKNPHIWARIFTNKFDLAAALRRLGPDRVTPVTIAQELRKRCMVLRRIRAKTDTLAPIWDLSPGHSRQLSELLWMAYLMMLENDGKNERQLREYARMDAWLRTYLLDENGASLVRSTVRRDQWPAGNDERVALAMWLFWMLLRPEEYMMDEAAFHSANGVLKLVALGAHHYSLCTSSWVDFHPVLKSKDGNVLTHYGLPLCLAPPSPASPAILAYLTLVNQLSVAWDTISYMKPPDPTIPAVLGARSTEWEADWSRALAGVGLPEGGFVPGSLDGYWEGLFTYTEFTAYAALLSGASPTVLERSLVAQHPQLWKLREHHLYYDEDGEGADPLIPGSPLHAYMPQGTEVNEGPEGLQVRVPGCMPVMYASWARIPERERSNRRVRDVIITGEGHSAWGQFNLLGRVRPFDGFICLSKDYVNGDRGRWLYRSYLVGNEYGNLSGRWRDTLTPPDVLGYEGCFMMSRRR</sequence>
<keyword evidence="2" id="KW-1185">Reference proteome</keyword>
<reference evidence="1 2" key="1">
    <citation type="journal article" date="2012" name="Science">
        <title>The Paleozoic origin of enzymatic lignin decomposition reconstructed from 31 fungal genomes.</title>
        <authorList>
            <person name="Floudas D."/>
            <person name="Binder M."/>
            <person name="Riley R."/>
            <person name="Barry K."/>
            <person name="Blanchette R.A."/>
            <person name="Henrissat B."/>
            <person name="Martinez A.T."/>
            <person name="Otillar R."/>
            <person name="Spatafora J.W."/>
            <person name="Yadav J.S."/>
            <person name="Aerts A."/>
            <person name="Benoit I."/>
            <person name="Boyd A."/>
            <person name="Carlson A."/>
            <person name="Copeland A."/>
            <person name="Coutinho P.M."/>
            <person name="de Vries R.P."/>
            <person name="Ferreira P."/>
            <person name="Findley K."/>
            <person name="Foster B."/>
            <person name="Gaskell J."/>
            <person name="Glotzer D."/>
            <person name="Gorecki P."/>
            <person name="Heitman J."/>
            <person name="Hesse C."/>
            <person name="Hori C."/>
            <person name="Igarashi K."/>
            <person name="Jurgens J.A."/>
            <person name="Kallen N."/>
            <person name="Kersten P."/>
            <person name="Kohler A."/>
            <person name="Kuees U."/>
            <person name="Kumar T.K.A."/>
            <person name="Kuo A."/>
            <person name="LaButti K."/>
            <person name="Larrondo L.F."/>
            <person name="Lindquist E."/>
            <person name="Ling A."/>
            <person name="Lombard V."/>
            <person name="Lucas S."/>
            <person name="Lundell T."/>
            <person name="Martin R."/>
            <person name="McLaughlin D.J."/>
            <person name="Morgenstern I."/>
            <person name="Morin E."/>
            <person name="Murat C."/>
            <person name="Nagy L.G."/>
            <person name="Nolan M."/>
            <person name="Ohm R.A."/>
            <person name="Patyshakuliyeva A."/>
            <person name="Rokas A."/>
            <person name="Ruiz-Duenas F.J."/>
            <person name="Sabat G."/>
            <person name="Salamov A."/>
            <person name="Samejima M."/>
            <person name="Schmutz J."/>
            <person name="Slot J.C."/>
            <person name="St John F."/>
            <person name="Stenlid J."/>
            <person name="Sun H."/>
            <person name="Sun S."/>
            <person name="Syed K."/>
            <person name="Tsang A."/>
            <person name="Wiebenga A."/>
            <person name="Young D."/>
            <person name="Pisabarro A."/>
            <person name="Eastwood D.C."/>
            <person name="Martin F."/>
            <person name="Cullen D."/>
            <person name="Grigoriev I.V."/>
            <person name="Hibbett D.S."/>
        </authorList>
    </citation>
    <scope>NUCLEOTIDE SEQUENCE</scope>
    <source>
        <strain evidence="2">FP-58527</strain>
    </source>
</reference>
<dbReference type="AlphaFoldDB" id="S8E273"/>
<organism evidence="1 2">
    <name type="scientific">Fomitopsis schrenkii</name>
    <name type="common">Brown rot fungus</name>
    <dbReference type="NCBI Taxonomy" id="2126942"/>
    <lineage>
        <taxon>Eukaryota</taxon>
        <taxon>Fungi</taxon>
        <taxon>Dikarya</taxon>
        <taxon>Basidiomycota</taxon>
        <taxon>Agaricomycotina</taxon>
        <taxon>Agaricomycetes</taxon>
        <taxon>Polyporales</taxon>
        <taxon>Fomitopsis</taxon>
    </lineage>
</organism>
<dbReference type="EMBL" id="KE504161">
    <property type="protein sequence ID" value="EPS98882.1"/>
    <property type="molecule type" value="Genomic_DNA"/>
</dbReference>
<dbReference type="HOGENOM" id="CLU_011151_1_1_1"/>
<evidence type="ECO:0008006" key="3">
    <source>
        <dbReference type="Google" id="ProtNLM"/>
    </source>
</evidence>
<name>S8E273_FOMSC</name>
<dbReference type="InParanoid" id="S8E273"/>
<dbReference type="eggNOG" id="ENOG502R0EC">
    <property type="taxonomic scope" value="Eukaryota"/>
</dbReference>
<protein>
    <recommendedName>
        <fullName evidence="3">F-box domain-containing protein</fullName>
    </recommendedName>
</protein>
<dbReference type="OrthoDB" id="3263050at2759"/>
<proteinExistence type="predicted"/>